<dbReference type="EMBL" id="CP002994">
    <property type="protein sequence ID" value="AEM85704.1"/>
    <property type="molecule type" value="Genomic_DNA"/>
</dbReference>
<name>G2NVF1_STRV4</name>
<keyword evidence="3" id="KW-1185">Reference proteome</keyword>
<sequence>MPSEPTMDRKLAMSGAMEPSPASARLIAQIRTLSEASAISPGWTMASATGG</sequence>
<dbReference type="Proteomes" id="UP000008703">
    <property type="component" value="Chromosome"/>
</dbReference>
<dbReference type="KEGG" id="svl:Strvi_6226"/>
<dbReference type="AlphaFoldDB" id="G2NVF1"/>
<evidence type="ECO:0000313" key="2">
    <source>
        <dbReference type="EMBL" id="AEM85704.1"/>
    </source>
</evidence>
<protein>
    <submittedName>
        <fullName evidence="2">Uncharacterized protein</fullName>
    </submittedName>
</protein>
<feature type="region of interest" description="Disordered" evidence="1">
    <location>
        <begin position="1"/>
        <end position="22"/>
    </location>
</feature>
<reference evidence="2" key="1">
    <citation type="submission" date="2011-08" db="EMBL/GenBank/DDBJ databases">
        <title>Complete sequence of chromosome of Streptomyces violaceusniger Tu 4113.</title>
        <authorList>
            <consortium name="US DOE Joint Genome Institute"/>
            <person name="Lucas S."/>
            <person name="Han J."/>
            <person name="Lapidus A."/>
            <person name="Cheng J.-F."/>
            <person name="Goodwin L."/>
            <person name="Pitluck S."/>
            <person name="Peters L."/>
            <person name="Ivanova N."/>
            <person name="Daligault H."/>
            <person name="Detter J.C."/>
            <person name="Han C."/>
            <person name="Tapia R."/>
            <person name="Land M."/>
            <person name="Hauser L."/>
            <person name="Kyrpides N."/>
            <person name="Ivanova N."/>
            <person name="Pagani I."/>
            <person name="Hagen A."/>
            <person name="Katz L."/>
            <person name="Fiedler H.-P."/>
            <person name="Keasling J."/>
            <person name="Fortman J."/>
            <person name="Woyke T."/>
        </authorList>
    </citation>
    <scope>NUCLEOTIDE SEQUENCE [LARGE SCALE GENOMIC DNA]</scope>
    <source>
        <strain evidence="2">Tu 4113</strain>
    </source>
</reference>
<organism evidence="2 3">
    <name type="scientific">Streptomyces violaceusniger (strain Tu 4113)</name>
    <dbReference type="NCBI Taxonomy" id="653045"/>
    <lineage>
        <taxon>Bacteria</taxon>
        <taxon>Bacillati</taxon>
        <taxon>Actinomycetota</taxon>
        <taxon>Actinomycetes</taxon>
        <taxon>Kitasatosporales</taxon>
        <taxon>Streptomycetaceae</taxon>
        <taxon>Streptomyces</taxon>
        <taxon>Streptomyces violaceusniger group</taxon>
    </lineage>
</organism>
<evidence type="ECO:0000313" key="3">
    <source>
        <dbReference type="Proteomes" id="UP000008703"/>
    </source>
</evidence>
<evidence type="ECO:0000256" key="1">
    <source>
        <dbReference type="SAM" id="MobiDB-lite"/>
    </source>
</evidence>
<gene>
    <name evidence="2" type="ORF">Strvi_6226</name>
</gene>
<accession>G2NVF1</accession>
<dbReference type="HOGENOM" id="CLU_3104590_0_0_11"/>
<proteinExistence type="predicted"/>
<feature type="compositionally biased region" description="Basic and acidic residues" evidence="1">
    <location>
        <begin position="1"/>
        <end position="11"/>
    </location>
</feature>